<dbReference type="RefSeq" id="WP_108852297.1">
    <property type="nucleotide sequence ID" value="NZ_OMOQ01000001.1"/>
</dbReference>
<keyword evidence="5 7" id="KW-1133">Transmembrane helix</keyword>
<dbReference type="OrthoDB" id="9759295at2"/>
<feature type="transmembrane region" description="Helical" evidence="7">
    <location>
        <begin position="6"/>
        <end position="25"/>
    </location>
</feature>
<keyword evidence="6 7" id="KW-0472">Membrane</keyword>
<dbReference type="EMBL" id="OMOQ01000001">
    <property type="protein sequence ID" value="SPH17907.1"/>
    <property type="molecule type" value="Genomic_DNA"/>
</dbReference>
<keyword evidence="4 7" id="KW-0812">Transmembrane</keyword>
<dbReference type="InterPro" id="IPR051539">
    <property type="entry name" value="T4SS-coupling_protein"/>
</dbReference>
<dbReference type="Proteomes" id="UP000244924">
    <property type="component" value="Unassembled WGS sequence"/>
</dbReference>
<evidence type="ECO:0000313" key="9">
    <source>
        <dbReference type="Proteomes" id="UP000244924"/>
    </source>
</evidence>
<evidence type="ECO:0000256" key="1">
    <source>
        <dbReference type="ARBA" id="ARBA00004651"/>
    </source>
</evidence>
<dbReference type="InterPro" id="IPR027417">
    <property type="entry name" value="P-loop_NTPase"/>
</dbReference>
<accession>A0A2R8B5N0</accession>
<protein>
    <submittedName>
        <fullName evidence="8">Conjugal transfer protein TraG</fullName>
    </submittedName>
</protein>
<evidence type="ECO:0000256" key="5">
    <source>
        <dbReference type="ARBA" id="ARBA00022989"/>
    </source>
</evidence>
<dbReference type="PANTHER" id="PTHR37937:SF1">
    <property type="entry name" value="CONJUGATIVE TRANSFER: DNA TRANSPORT"/>
    <property type="match status" value="1"/>
</dbReference>
<organism evidence="8 9">
    <name type="scientific">Albidovulum aquaemixtae</name>
    <dbReference type="NCBI Taxonomy" id="1542388"/>
    <lineage>
        <taxon>Bacteria</taxon>
        <taxon>Pseudomonadati</taxon>
        <taxon>Pseudomonadota</taxon>
        <taxon>Alphaproteobacteria</taxon>
        <taxon>Rhodobacterales</taxon>
        <taxon>Paracoccaceae</taxon>
        <taxon>Albidovulum</taxon>
    </lineage>
</organism>
<dbReference type="AlphaFoldDB" id="A0A2R8B5N0"/>
<dbReference type="CDD" id="cd01127">
    <property type="entry name" value="TrwB_TraG_TraD_VirD4"/>
    <property type="match status" value="1"/>
</dbReference>
<comment type="similarity">
    <text evidence="2">Belongs to the VirD4/TraG family.</text>
</comment>
<dbReference type="Pfam" id="PF02534">
    <property type="entry name" value="T4SS-DNA_transf"/>
    <property type="match status" value="1"/>
</dbReference>
<dbReference type="InterPro" id="IPR003688">
    <property type="entry name" value="TraG/VirD4"/>
</dbReference>
<evidence type="ECO:0000313" key="8">
    <source>
        <dbReference type="EMBL" id="SPH17907.1"/>
    </source>
</evidence>
<evidence type="ECO:0000256" key="3">
    <source>
        <dbReference type="ARBA" id="ARBA00022475"/>
    </source>
</evidence>
<dbReference type="SUPFAM" id="SSF52540">
    <property type="entry name" value="P-loop containing nucleoside triphosphate hydrolases"/>
    <property type="match status" value="1"/>
</dbReference>
<dbReference type="Gene3D" id="3.40.50.300">
    <property type="entry name" value="P-loop containing nucleotide triphosphate hydrolases"/>
    <property type="match status" value="1"/>
</dbReference>
<comment type="subcellular location">
    <subcellularLocation>
        <location evidence="1">Cell membrane</location>
        <topology evidence="1">Multi-pass membrane protein</topology>
    </subcellularLocation>
</comment>
<evidence type="ECO:0000256" key="7">
    <source>
        <dbReference type="SAM" id="Phobius"/>
    </source>
</evidence>
<evidence type="ECO:0000256" key="4">
    <source>
        <dbReference type="ARBA" id="ARBA00022692"/>
    </source>
</evidence>
<gene>
    <name evidence="8" type="primary">traG_1</name>
    <name evidence="8" type="ORF">DEA8626_01435</name>
</gene>
<keyword evidence="9" id="KW-1185">Reference proteome</keyword>
<name>A0A2R8B5N0_9RHOB</name>
<dbReference type="GO" id="GO:0005886">
    <property type="term" value="C:plasma membrane"/>
    <property type="evidence" value="ECO:0007669"/>
    <property type="project" value="UniProtKB-SubCell"/>
</dbReference>
<proteinExistence type="inferred from homology"/>
<evidence type="ECO:0000256" key="2">
    <source>
        <dbReference type="ARBA" id="ARBA00008806"/>
    </source>
</evidence>
<reference evidence="8 9" key="1">
    <citation type="submission" date="2018-03" db="EMBL/GenBank/DDBJ databases">
        <authorList>
            <person name="Keele B.F."/>
        </authorList>
    </citation>
    <scope>NUCLEOTIDE SEQUENCE [LARGE SCALE GENOMIC DNA]</scope>
    <source>
        <strain evidence="8 9">CECT 8626</strain>
    </source>
</reference>
<feature type="transmembrane region" description="Helical" evidence="7">
    <location>
        <begin position="512"/>
        <end position="538"/>
    </location>
</feature>
<evidence type="ECO:0000256" key="6">
    <source>
        <dbReference type="ARBA" id="ARBA00023136"/>
    </source>
</evidence>
<dbReference type="PANTHER" id="PTHR37937">
    <property type="entry name" value="CONJUGATIVE TRANSFER: DNA TRANSPORT"/>
    <property type="match status" value="1"/>
</dbReference>
<keyword evidence="3" id="KW-1003">Cell membrane</keyword>
<sequence length="542" mass="59732">MDFSQVESWIIAGAAFVTVAALLAWRFDGKKADTHGAARWCTVWEAFRAKLFGSQGLYVGDWKGRLAVRYNGAHALSVGVTGCGKGTSAILPNLLEQKFLFVVDPGGENTATACKAWRRGGMNFRCINPFAMFTEAPYALPAHGFNPLAAIDPAAPSFAADALLIAEMLTPRQANEGGNTSYFKDAATSAKRAMIVHIKTSEPAERQNIGTLYDYAYADADGWDALIAAMKANPACGRLTAFEANRLERTEAQSPEEFSAIMSTIQQDLAFLADPQVRVTLSGNDVDFGMLKGTGAGRKGAVISVVMPLQYIESHAAITRLAMACAVLTLQRKPYARHKVLFLIDEAAALGQIKRLATWLATLRKYNVRFWTIWQSLAQVYGIYGNDWQAIVSNCELLQVLGVGDHYSARILSQMIGQSTIKTETRNARGEISVSHTARPLIMPEELLRTAGGEQIVLMGRMWPLVLKKTPYWKQPRFRGRYHNNPYLIRRTPDPNSFDELASLWGRIYYMLAWWMAPHPLAACMITAALGLGLWHLFGGAV</sequence>